<evidence type="ECO:0000256" key="7">
    <source>
        <dbReference type="ARBA" id="ARBA00022801"/>
    </source>
</evidence>
<dbReference type="InterPro" id="IPR000209">
    <property type="entry name" value="Peptidase_S8/S53_dom"/>
</dbReference>
<sequence>MNLGAGATTMVRFTALLSVAAAAQAALATPIRARTPYAVKESHYVPRQWSKTGPAPESHVLHLHIGLKQSQFDELERHLYEVSDPDHHRYGQHLSAEHVNELIKPSDEALKAVHEWLGESGVDVSALRYSPAQDWIDVTLPVADVEQLLDTEYSVYQHEDGSRLVRTAQWSLPQHLHEHIDAIQPTTSFMRTGAQVSNALELAPWVSSSYTPPSNTTIAKVCNVSSVTPECFQNLYSTKGYIPHSGQSKVGFTNYLGEVPIRPDTEKFLAKYRPDAIADASTFTQTSIADGPVQDGPLNYTQAEDGTSKEANLDVQAQSGIAGPIQINSWSTGGSPPFNPDTSTPTNTNEPYLVWLNYVLAQDDLPQVISTSYGDSEQTVPEAYAKKVCSLFAQLGARGISVLFSSGDSGVGTNGTCISNDGKNTTQFLPAFPASCPYVTTVGATHEFEPEVVAYRPSYTDAAGRVHNVYASGSGFSNYFAQPSYQKKVVKEYIKNLGGKFDGLYNKTGRAYPDIAAQGQYFAYFWNGTEGVISGTSASTPLHAGIFALVNDALLAQGKPALGFLNPWLYKKGYKAYTDITGGSAVGCSSEGFPATEGWDPVTGFGTPVFPLLVKEAGGKLNHTVRGL</sequence>
<comment type="catalytic activity">
    <reaction evidence="1">
        <text>Release of an N-terminal tripeptide from a polypeptide.</text>
        <dbReference type="EC" id="3.4.14.10"/>
    </reaction>
</comment>
<evidence type="ECO:0000256" key="12">
    <source>
        <dbReference type="SAM" id="SignalP"/>
    </source>
</evidence>
<keyword evidence="9 11" id="KW-0106">Calcium</keyword>
<dbReference type="CDD" id="cd04056">
    <property type="entry name" value="Peptidases_S53"/>
    <property type="match status" value="1"/>
</dbReference>
<dbReference type="PROSITE" id="PS51695">
    <property type="entry name" value="SEDOLISIN"/>
    <property type="match status" value="1"/>
</dbReference>
<feature type="binding site" evidence="11">
    <location>
        <position position="600"/>
    </location>
    <ligand>
        <name>Ca(2+)</name>
        <dbReference type="ChEBI" id="CHEBI:29108"/>
    </ligand>
</feature>
<feature type="binding site" evidence="11">
    <location>
        <position position="580"/>
    </location>
    <ligand>
        <name>Ca(2+)</name>
        <dbReference type="ChEBI" id="CHEBI:29108"/>
    </ligand>
</feature>
<comment type="cofactor">
    <cofactor evidence="11">
        <name>Ca(2+)</name>
        <dbReference type="ChEBI" id="CHEBI:29108"/>
    </cofactor>
    <text evidence="11">Binds 1 Ca(2+) ion per subunit.</text>
</comment>
<evidence type="ECO:0000256" key="2">
    <source>
        <dbReference type="ARBA" id="ARBA00002451"/>
    </source>
</evidence>
<protein>
    <recommendedName>
        <fullName evidence="4">tripeptidyl-peptidase II</fullName>
        <ecNumber evidence="4">3.4.14.10</ecNumber>
    </recommendedName>
</protein>
<keyword evidence="7 11" id="KW-0378">Hydrolase</keyword>
<proteinExistence type="predicted"/>
<dbReference type="PANTHER" id="PTHR14218:SF39">
    <property type="entry name" value="PEPTIDASE S53 DOMAIN-CONTAINING PROTEIN"/>
    <property type="match status" value="1"/>
</dbReference>
<feature type="binding site" evidence="11">
    <location>
        <position position="579"/>
    </location>
    <ligand>
        <name>Ca(2+)</name>
        <dbReference type="ChEBI" id="CHEBI:29108"/>
    </ligand>
</feature>
<feature type="signal peptide" evidence="12">
    <location>
        <begin position="1"/>
        <end position="28"/>
    </location>
</feature>
<dbReference type="InterPro" id="IPR050819">
    <property type="entry name" value="Tripeptidyl-peptidase_I"/>
</dbReference>
<dbReference type="InterPro" id="IPR015366">
    <property type="entry name" value="S53_propep"/>
</dbReference>
<evidence type="ECO:0000256" key="5">
    <source>
        <dbReference type="ARBA" id="ARBA00022670"/>
    </source>
</evidence>
<evidence type="ECO:0000256" key="3">
    <source>
        <dbReference type="ARBA" id="ARBA00004239"/>
    </source>
</evidence>
<dbReference type="InterPro" id="IPR030400">
    <property type="entry name" value="Sedolisin_dom"/>
</dbReference>
<evidence type="ECO:0000256" key="4">
    <source>
        <dbReference type="ARBA" id="ARBA00012462"/>
    </source>
</evidence>
<accession>A0ABR3SDG8</accession>
<dbReference type="PANTHER" id="PTHR14218">
    <property type="entry name" value="PROTEASE S8 TRIPEPTIDYL PEPTIDASE I CLN2"/>
    <property type="match status" value="1"/>
</dbReference>
<evidence type="ECO:0000256" key="1">
    <source>
        <dbReference type="ARBA" id="ARBA00001910"/>
    </source>
</evidence>
<keyword evidence="15" id="KW-1185">Reference proteome</keyword>
<dbReference type="Pfam" id="PF09286">
    <property type="entry name" value="Pro-kuma_activ"/>
    <property type="match status" value="1"/>
</dbReference>
<evidence type="ECO:0000259" key="13">
    <source>
        <dbReference type="PROSITE" id="PS51695"/>
    </source>
</evidence>
<feature type="chain" id="PRO_5047049668" description="tripeptidyl-peptidase II" evidence="12">
    <location>
        <begin position="29"/>
        <end position="628"/>
    </location>
</feature>
<dbReference type="SUPFAM" id="SSF54897">
    <property type="entry name" value="Protease propeptides/inhibitors"/>
    <property type="match status" value="1"/>
</dbReference>
<comment type="subcellular location">
    <subcellularLocation>
        <location evidence="3">Secreted</location>
        <location evidence="3">Extracellular space</location>
    </subcellularLocation>
</comment>
<comment type="caution">
    <text evidence="14">The sequence shown here is derived from an EMBL/GenBank/DDBJ whole genome shotgun (WGS) entry which is preliminary data.</text>
</comment>
<organism evidence="14 15">
    <name type="scientific">Neofusicoccum ribis</name>
    <dbReference type="NCBI Taxonomy" id="45134"/>
    <lineage>
        <taxon>Eukaryota</taxon>
        <taxon>Fungi</taxon>
        <taxon>Dikarya</taxon>
        <taxon>Ascomycota</taxon>
        <taxon>Pezizomycotina</taxon>
        <taxon>Dothideomycetes</taxon>
        <taxon>Dothideomycetes incertae sedis</taxon>
        <taxon>Botryosphaeriales</taxon>
        <taxon>Botryosphaeriaceae</taxon>
        <taxon>Neofusicoccum</taxon>
    </lineage>
</organism>
<gene>
    <name evidence="14" type="ORF">SLS56_010781</name>
</gene>
<dbReference type="PROSITE" id="PS00138">
    <property type="entry name" value="SUBTILASE_SER"/>
    <property type="match status" value="1"/>
</dbReference>
<keyword evidence="6 11" id="KW-0479">Metal-binding</keyword>
<feature type="active site" description="Charge relay system" evidence="11">
    <location>
        <position position="310"/>
    </location>
</feature>
<comment type="function">
    <text evidence="2">Secreted tripeptidyl-peptidase which degrades proteins at acidic pHs and is involved in virulence.</text>
</comment>
<dbReference type="Proteomes" id="UP001521116">
    <property type="component" value="Unassembled WGS sequence"/>
</dbReference>
<evidence type="ECO:0000256" key="10">
    <source>
        <dbReference type="ARBA" id="ARBA00023145"/>
    </source>
</evidence>
<keyword evidence="8 11" id="KW-0720">Serine protease</keyword>
<dbReference type="SUPFAM" id="SSF52743">
    <property type="entry name" value="Subtilisin-like"/>
    <property type="match status" value="1"/>
</dbReference>
<evidence type="ECO:0000256" key="8">
    <source>
        <dbReference type="ARBA" id="ARBA00022825"/>
    </source>
</evidence>
<evidence type="ECO:0000313" key="14">
    <source>
        <dbReference type="EMBL" id="KAL1617903.1"/>
    </source>
</evidence>
<dbReference type="EMBL" id="JAJVDC020000220">
    <property type="protein sequence ID" value="KAL1617903.1"/>
    <property type="molecule type" value="Genomic_DNA"/>
</dbReference>
<keyword evidence="12" id="KW-0732">Signal</keyword>
<reference evidence="14 15" key="1">
    <citation type="submission" date="2024-02" db="EMBL/GenBank/DDBJ databases">
        <title>De novo assembly and annotation of 12 fungi associated with fruit tree decline syndrome in Ontario, Canada.</title>
        <authorList>
            <person name="Sulman M."/>
            <person name="Ellouze W."/>
            <person name="Ilyukhin E."/>
        </authorList>
    </citation>
    <scope>NUCLEOTIDE SEQUENCE [LARGE SCALE GENOMIC DNA]</scope>
    <source>
        <strain evidence="14 15">M1-105</strain>
    </source>
</reference>
<dbReference type="SMART" id="SM00944">
    <property type="entry name" value="Pro-kuma_activ"/>
    <property type="match status" value="1"/>
</dbReference>
<evidence type="ECO:0000256" key="11">
    <source>
        <dbReference type="PROSITE-ProRule" id="PRU01032"/>
    </source>
</evidence>
<dbReference type="CDD" id="cd11377">
    <property type="entry name" value="Pro-peptidase_S53"/>
    <property type="match status" value="1"/>
</dbReference>
<feature type="active site" description="Charge relay system" evidence="11">
    <location>
        <position position="537"/>
    </location>
</feature>
<dbReference type="InterPro" id="IPR036852">
    <property type="entry name" value="Peptidase_S8/S53_dom_sf"/>
</dbReference>
<dbReference type="Pfam" id="PF00082">
    <property type="entry name" value="Peptidase_S8"/>
    <property type="match status" value="1"/>
</dbReference>
<dbReference type="InterPro" id="IPR023828">
    <property type="entry name" value="Peptidase_S8_Ser-AS"/>
</dbReference>
<keyword evidence="10" id="KW-0865">Zymogen</keyword>
<dbReference type="EC" id="3.4.14.10" evidence="4"/>
<name>A0ABR3SDG8_9PEZI</name>
<feature type="active site" description="Charge relay system" evidence="11">
    <location>
        <position position="314"/>
    </location>
</feature>
<evidence type="ECO:0000256" key="9">
    <source>
        <dbReference type="ARBA" id="ARBA00022837"/>
    </source>
</evidence>
<keyword evidence="5 11" id="KW-0645">Protease</keyword>
<feature type="binding site" evidence="11">
    <location>
        <position position="598"/>
    </location>
    <ligand>
        <name>Ca(2+)</name>
        <dbReference type="ChEBI" id="CHEBI:29108"/>
    </ligand>
</feature>
<feature type="domain" description="Peptidase S53" evidence="13">
    <location>
        <begin position="226"/>
        <end position="620"/>
    </location>
</feature>
<evidence type="ECO:0000313" key="15">
    <source>
        <dbReference type="Proteomes" id="UP001521116"/>
    </source>
</evidence>
<dbReference type="Gene3D" id="3.40.50.200">
    <property type="entry name" value="Peptidase S8/S53 domain"/>
    <property type="match status" value="1"/>
</dbReference>
<evidence type="ECO:0000256" key="6">
    <source>
        <dbReference type="ARBA" id="ARBA00022723"/>
    </source>
</evidence>